<gene>
    <name evidence="2" type="ORF">HF521_011835</name>
</gene>
<proteinExistence type="predicted"/>
<feature type="compositionally biased region" description="Basic and acidic residues" evidence="1">
    <location>
        <begin position="279"/>
        <end position="289"/>
    </location>
</feature>
<feature type="region of interest" description="Disordered" evidence="1">
    <location>
        <begin position="84"/>
        <end position="132"/>
    </location>
</feature>
<name>A0A8T0AF14_SILME</name>
<evidence type="ECO:0000313" key="3">
    <source>
        <dbReference type="Proteomes" id="UP000606274"/>
    </source>
</evidence>
<organism evidence="2 3">
    <name type="scientific">Silurus meridionalis</name>
    <name type="common">Southern catfish</name>
    <name type="synonym">Silurus soldatovi meridionalis</name>
    <dbReference type="NCBI Taxonomy" id="175797"/>
    <lineage>
        <taxon>Eukaryota</taxon>
        <taxon>Metazoa</taxon>
        <taxon>Chordata</taxon>
        <taxon>Craniata</taxon>
        <taxon>Vertebrata</taxon>
        <taxon>Euteleostomi</taxon>
        <taxon>Actinopterygii</taxon>
        <taxon>Neopterygii</taxon>
        <taxon>Teleostei</taxon>
        <taxon>Ostariophysi</taxon>
        <taxon>Siluriformes</taxon>
        <taxon>Siluridae</taxon>
        <taxon>Silurus</taxon>
    </lineage>
</organism>
<sequence>MEAQPVDGVRVRAAVARGLNRLLYSARPTIAAFRGRGRVTSAPPLPSSRGGSEGRASARRCRPGRTSQSRVVWECSPKRVGVKPLRGKRLGSARSARGIQPDGHGSSPPVLRVPPSTRPTSLGAAVAGGGRPPVGVFPRPPSGAFPPWRCAATGSGSAWKGPGAKVARGLNRLVLYSAPPPRLSPHSGAADESPPRPPFLPLPPLGGRWGLKGTGPLRLRRGCRPGRTVLSPPPDRAAPPWAGTGPRNGRSGSAAMPATQPTRLETRTKESNARASQRARRETPRRNESEGSAPRRPRWDPRLCGRWRTTGPPLPPRR</sequence>
<keyword evidence="3" id="KW-1185">Reference proteome</keyword>
<feature type="region of interest" description="Disordered" evidence="1">
    <location>
        <begin position="35"/>
        <end position="70"/>
    </location>
</feature>
<dbReference type="AlphaFoldDB" id="A0A8T0AF14"/>
<comment type="caution">
    <text evidence="2">The sequence shown here is derived from an EMBL/GenBank/DDBJ whole genome shotgun (WGS) entry which is preliminary data.</text>
</comment>
<feature type="compositionally biased region" description="Pro residues" evidence="1">
    <location>
        <begin position="195"/>
        <end position="204"/>
    </location>
</feature>
<protein>
    <submittedName>
        <fullName evidence="2">Uncharacterized protein</fullName>
    </submittedName>
</protein>
<evidence type="ECO:0000313" key="2">
    <source>
        <dbReference type="EMBL" id="KAF7690031.1"/>
    </source>
</evidence>
<accession>A0A8T0AF14</accession>
<dbReference type="Proteomes" id="UP000606274">
    <property type="component" value="Unassembled WGS sequence"/>
</dbReference>
<dbReference type="EMBL" id="JABFDY010000023">
    <property type="protein sequence ID" value="KAF7690031.1"/>
    <property type="molecule type" value="Genomic_DNA"/>
</dbReference>
<feature type="region of interest" description="Disordered" evidence="1">
    <location>
        <begin position="182"/>
        <end position="318"/>
    </location>
</feature>
<reference evidence="2" key="1">
    <citation type="submission" date="2020-08" db="EMBL/GenBank/DDBJ databases">
        <title>Chromosome-level assembly of Southern catfish (Silurus meridionalis) provides insights into visual adaptation to the nocturnal and benthic lifestyles.</title>
        <authorList>
            <person name="Zhang Y."/>
            <person name="Wang D."/>
            <person name="Peng Z."/>
        </authorList>
    </citation>
    <scope>NUCLEOTIDE SEQUENCE</scope>
    <source>
        <strain evidence="2">SWU-2019-XX</strain>
        <tissue evidence="2">Muscle</tissue>
    </source>
</reference>
<evidence type="ECO:0000256" key="1">
    <source>
        <dbReference type="SAM" id="MobiDB-lite"/>
    </source>
</evidence>